<organism evidence="1">
    <name type="scientific">Arundo donax</name>
    <name type="common">Giant reed</name>
    <name type="synonym">Donax arundinaceus</name>
    <dbReference type="NCBI Taxonomy" id="35708"/>
    <lineage>
        <taxon>Eukaryota</taxon>
        <taxon>Viridiplantae</taxon>
        <taxon>Streptophyta</taxon>
        <taxon>Embryophyta</taxon>
        <taxon>Tracheophyta</taxon>
        <taxon>Spermatophyta</taxon>
        <taxon>Magnoliopsida</taxon>
        <taxon>Liliopsida</taxon>
        <taxon>Poales</taxon>
        <taxon>Poaceae</taxon>
        <taxon>PACMAD clade</taxon>
        <taxon>Arundinoideae</taxon>
        <taxon>Arundineae</taxon>
        <taxon>Arundo</taxon>
    </lineage>
</organism>
<accession>A0A0A9H3H4</accession>
<reference evidence="1" key="2">
    <citation type="journal article" date="2015" name="Data Brief">
        <title>Shoot transcriptome of the giant reed, Arundo donax.</title>
        <authorList>
            <person name="Barrero R.A."/>
            <person name="Guerrero F.D."/>
            <person name="Moolhuijzen P."/>
            <person name="Goolsby J.A."/>
            <person name="Tidwell J."/>
            <person name="Bellgard S.E."/>
            <person name="Bellgard M.I."/>
        </authorList>
    </citation>
    <scope>NUCLEOTIDE SEQUENCE</scope>
    <source>
        <tissue evidence="1">Shoot tissue taken approximately 20 cm above the soil surface</tissue>
    </source>
</reference>
<dbReference type="AlphaFoldDB" id="A0A0A9H3H4"/>
<evidence type="ECO:0000313" key="1">
    <source>
        <dbReference type="EMBL" id="JAE29396.1"/>
    </source>
</evidence>
<name>A0A0A9H3H4_ARUDO</name>
<dbReference type="EMBL" id="GBRH01168500">
    <property type="protein sequence ID" value="JAE29396.1"/>
    <property type="molecule type" value="Transcribed_RNA"/>
</dbReference>
<sequence>MASTSGLFSYRSAYLAFFNGNTGFELWETLEILGTTPSQIFCMACLSQSLLDCRPLSMSELAAPSTMSSL</sequence>
<reference evidence="1" key="1">
    <citation type="submission" date="2014-09" db="EMBL/GenBank/DDBJ databases">
        <authorList>
            <person name="Magalhaes I.L.F."/>
            <person name="Oliveira U."/>
            <person name="Santos F.R."/>
            <person name="Vidigal T.H.D.A."/>
            <person name="Brescovit A.D."/>
            <person name="Santos A.J."/>
        </authorList>
    </citation>
    <scope>NUCLEOTIDE SEQUENCE</scope>
    <source>
        <tissue evidence="1">Shoot tissue taken approximately 20 cm above the soil surface</tissue>
    </source>
</reference>
<protein>
    <submittedName>
        <fullName evidence="1">Uncharacterized protein</fullName>
    </submittedName>
</protein>
<proteinExistence type="predicted"/>